<sequence>MKKRLLCIVISVFGLLNTNAQEIKYGAKAGVGFSSVKVKNQVFNITNNDTGFYVGGFAEIRVFDAFTFKPELLYIAVEDLNQISLPLMVKYEVSEEFDVLAGPSFGLLLDVNDGFNSFNYGIEIGAAYNIFISRFIDGLFVEARYNFGLANLIEDAPDGITRKLSGLFVGLGYRFK</sequence>
<feature type="domain" description="Outer membrane protein beta-barrel" evidence="1">
    <location>
        <begin position="80"/>
        <end position="153"/>
    </location>
</feature>
<organism evidence="2 3">
    <name type="scientific">Flavivirga amylovorans</name>
    <dbReference type="NCBI Taxonomy" id="870486"/>
    <lineage>
        <taxon>Bacteria</taxon>
        <taxon>Pseudomonadati</taxon>
        <taxon>Bacteroidota</taxon>
        <taxon>Flavobacteriia</taxon>
        <taxon>Flavobacteriales</taxon>
        <taxon>Flavobacteriaceae</taxon>
        <taxon>Flavivirga</taxon>
    </lineage>
</organism>
<dbReference type="Pfam" id="PF13568">
    <property type="entry name" value="OMP_b-brl_2"/>
    <property type="match status" value="1"/>
</dbReference>
<proteinExistence type="predicted"/>
<dbReference type="InterPro" id="IPR025665">
    <property type="entry name" value="Beta-barrel_OMP_2"/>
</dbReference>
<protein>
    <submittedName>
        <fullName evidence="2">Porin family protein</fullName>
    </submittedName>
</protein>
<evidence type="ECO:0000313" key="3">
    <source>
        <dbReference type="Proteomes" id="UP001176891"/>
    </source>
</evidence>
<reference evidence="2" key="1">
    <citation type="submission" date="2023-07" db="EMBL/GenBank/DDBJ databases">
        <title>Two novel species in the genus Flavivirga.</title>
        <authorList>
            <person name="Kwon K."/>
        </authorList>
    </citation>
    <scope>NUCLEOTIDE SEQUENCE</scope>
    <source>
        <strain evidence="2">KACC 14157</strain>
    </source>
</reference>
<dbReference type="RefSeq" id="WP_303283424.1">
    <property type="nucleotide sequence ID" value="NZ_BAABCZ010000004.1"/>
</dbReference>
<dbReference type="EMBL" id="JAUOEM010000005">
    <property type="protein sequence ID" value="MDO5988773.1"/>
    <property type="molecule type" value="Genomic_DNA"/>
</dbReference>
<evidence type="ECO:0000259" key="1">
    <source>
        <dbReference type="Pfam" id="PF13568"/>
    </source>
</evidence>
<dbReference type="Proteomes" id="UP001176891">
    <property type="component" value="Unassembled WGS sequence"/>
</dbReference>
<accession>A0ABT8X471</accession>
<comment type="caution">
    <text evidence="2">The sequence shown here is derived from an EMBL/GenBank/DDBJ whole genome shotgun (WGS) entry which is preliminary data.</text>
</comment>
<keyword evidence="3" id="KW-1185">Reference proteome</keyword>
<evidence type="ECO:0000313" key="2">
    <source>
        <dbReference type="EMBL" id="MDO5988773.1"/>
    </source>
</evidence>
<gene>
    <name evidence="2" type="ORF">Q4Q39_15280</name>
</gene>
<name>A0ABT8X471_9FLAO</name>